<feature type="signal peptide" evidence="1">
    <location>
        <begin position="1"/>
        <end position="29"/>
    </location>
</feature>
<proteinExistence type="predicted"/>
<sequence>MTLILKPFGRRTFLAASLAVAAAPALASAQTPMTVYRDAGCGCCLKWAAMAGKAGFTVRVVDQADMQALKRRIGIPEPLWSCHTAMVEGRAVEGHVPFAAIRKMLAMGTKAPRGIAVPGMPVGSPGMEVPDGRREPFDVMAFDQKGTSWRFA</sequence>
<keyword evidence="1" id="KW-0732">Signal</keyword>
<evidence type="ECO:0000313" key="3">
    <source>
        <dbReference type="Proteomes" id="UP000319897"/>
    </source>
</evidence>
<dbReference type="EMBL" id="VFSU01000025">
    <property type="protein sequence ID" value="TPE60756.1"/>
    <property type="molecule type" value="Genomic_DNA"/>
</dbReference>
<gene>
    <name evidence="2" type="ORF">FJQ54_10180</name>
</gene>
<dbReference type="InterPro" id="IPR006311">
    <property type="entry name" value="TAT_signal"/>
</dbReference>
<feature type="chain" id="PRO_5021347263" evidence="1">
    <location>
        <begin position="30"/>
        <end position="152"/>
    </location>
</feature>
<dbReference type="Pfam" id="PF04214">
    <property type="entry name" value="DUF411"/>
    <property type="match status" value="1"/>
</dbReference>
<organism evidence="2 3">
    <name type="scientific">Sandaracinobacter neustonicus</name>
    <dbReference type="NCBI Taxonomy" id="1715348"/>
    <lineage>
        <taxon>Bacteria</taxon>
        <taxon>Pseudomonadati</taxon>
        <taxon>Pseudomonadota</taxon>
        <taxon>Alphaproteobacteria</taxon>
        <taxon>Sphingomonadales</taxon>
        <taxon>Sphingosinicellaceae</taxon>
        <taxon>Sandaracinobacter</taxon>
    </lineage>
</organism>
<protein>
    <submittedName>
        <fullName evidence="2">DUF411 domain-containing protein</fullName>
    </submittedName>
</protein>
<dbReference type="InterPro" id="IPR007332">
    <property type="entry name" value="DUF411"/>
</dbReference>
<accession>A0A501XJN5</accession>
<evidence type="ECO:0000313" key="2">
    <source>
        <dbReference type="EMBL" id="TPE60756.1"/>
    </source>
</evidence>
<evidence type="ECO:0000256" key="1">
    <source>
        <dbReference type="SAM" id="SignalP"/>
    </source>
</evidence>
<dbReference type="OrthoDB" id="14727at2"/>
<dbReference type="Proteomes" id="UP000319897">
    <property type="component" value="Unassembled WGS sequence"/>
</dbReference>
<dbReference type="PROSITE" id="PS51318">
    <property type="entry name" value="TAT"/>
    <property type="match status" value="1"/>
</dbReference>
<comment type="caution">
    <text evidence="2">The sequence shown here is derived from an EMBL/GenBank/DDBJ whole genome shotgun (WGS) entry which is preliminary data.</text>
</comment>
<reference evidence="2 3" key="1">
    <citation type="submission" date="2019-06" db="EMBL/GenBank/DDBJ databases">
        <authorList>
            <person name="Lee I."/>
            <person name="Jang G.I."/>
            <person name="Hwang C.Y."/>
        </authorList>
    </citation>
    <scope>NUCLEOTIDE SEQUENCE [LARGE SCALE GENOMIC DNA]</scope>
    <source>
        <strain evidence="2 3">PAMC 28131</strain>
    </source>
</reference>
<keyword evidence="3" id="KW-1185">Reference proteome</keyword>
<dbReference type="AlphaFoldDB" id="A0A501XJN5"/>
<name>A0A501XJN5_9SPHN</name>